<evidence type="ECO:0000256" key="3">
    <source>
        <dbReference type="ARBA" id="ARBA00022525"/>
    </source>
</evidence>
<evidence type="ECO:0000259" key="5">
    <source>
        <dbReference type="Pfam" id="PF00151"/>
    </source>
</evidence>
<evidence type="ECO:0000313" key="7">
    <source>
        <dbReference type="Proteomes" id="UP001162164"/>
    </source>
</evidence>
<dbReference type="InterPro" id="IPR029058">
    <property type="entry name" value="AB_hydrolase_fold"/>
</dbReference>
<dbReference type="InterPro" id="IPR013818">
    <property type="entry name" value="Lipase"/>
</dbReference>
<dbReference type="Gene3D" id="3.40.50.1820">
    <property type="entry name" value="alpha/beta hydrolase"/>
    <property type="match status" value="1"/>
</dbReference>
<protein>
    <recommendedName>
        <fullName evidence="5">Lipase domain-containing protein</fullName>
    </recommendedName>
</protein>
<dbReference type="EMBL" id="JAPWTJ010000237">
    <property type="protein sequence ID" value="KAJ8980763.1"/>
    <property type="molecule type" value="Genomic_DNA"/>
</dbReference>
<sequence length="345" mass="37963">MWGMEMVSGQWSFPKLSELPKISGQPDLSGLPTAESFLQNLLNVTSEDLVDVVNNFTFDDVLSGQIKFLLYKKDGSFEEFDGNSRGIPIADSSESIIFIIHGWQSAGDTFVVDMAKAYHSIGTNKVFGVEWSSHSQRNYLHSARATKKVGEVVGEFIINLTKNDTKMLSNIHIVGHSLGAQIAGFAGKQVKDLSSGQQIGRITGLDAAAPLFEFPIKKPDRLRIAKEDASYVDGIHTNMGFFGVVSSFGDADYYVNYGGPIQPECVDVNILEALQCSHSEARIIFTRSITSKDFIATSCSRHLKAITNTCENNKTAVLGEHTSTDAKGNYFYNTDGIKHRLGFFY</sequence>
<keyword evidence="7" id="KW-1185">Reference proteome</keyword>
<dbReference type="PRINTS" id="PR00821">
    <property type="entry name" value="TAGLIPASE"/>
</dbReference>
<evidence type="ECO:0000313" key="6">
    <source>
        <dbReference type="EMBL" id="KAJ8980763.1"/>
    </source>
</evidence>
<feature type="domain" description="Lipase" evidence="5">
    <location>
        <begin position="64"/>
        <end position="321"/>
    </location>
</feature>
<evidence type="ECO:0000256" key="2">
    <source>
        <dbReference type="ARBA" id="ARBA00010701"/>
    </source>
</evidence>
<dbReference type="Pfam" id="PF00151">
    <property type="entry name" value="Lipase"/>
    <property type="match status" value="1"/>
</dbReference>
<name>A0ABQ9JR70_9CUCU</name>
<dbReference type="PANTHER" id="PTHR11610">
    <property type="entry name" value="LIPASE"/>
    <property type="match status" value="1"/>
</dbReference>
<keyword evidence="3" id="KW-0964">Secreted</keyword>
<comment type="subcellular location">
    <subcellularLocation>
        <location evidence="1">Secreted</location>
    </subcellularLocation>
</comment>
<comment type="caution">
    <text evidence="6">The sequence shown here is derived from an EMBL/GenBank/DDBJ whole genome shotgun (WGS) entry which is preliminary data.</text>
</comment>
<dbReference type="InterPro" id="IPR000734">
    <property type="entry name" value="TAG_lipase"/>
</dbReference>
<evidence type="ECO:0000256" key="4">
    <source>
        <dbReference type="RuleBase" id="RU004262"/>
    </source>
</evidence>
<dbReference type="SUPFAM" id="SSF53474">
    <property type="entry name" value="alpha/beta-Hydrolases"/>
    <property type="match status" value="1"/>
</dbReference>
<proteinExistence type="inferred from homology"/>
<organism evidence="6 7">
    <name type="scientific">Molorchus minor</name>
    <dbReference type="NCBI Taxonomy" id="1323400"/>
    <lineage>
        <taxon>Eukaryota</taxon>
        <taxon>Metazoa</taxon>
        <taxon>Ecdysozoa</taxon>
        <taxon>Arthropoda</taxon>
        <taxon>Hexapoda</taxon>
        <taxon>Insecta</taxon>
        <taxon>Pterygota</taxon>
        <taxon>Neoptera</taxon>
        <taxon>Endopterygota</taxon>
        <taxon>Coleoptera</taxon>
        <taxon>Polyphaga</taxon>
        <taxon>Cucujiformia</taxon>
        <taxon>Chrysomeloidea</taxon>
        <taxon>Cerambycidae</taxon>
        <taxon>Lamiinae</taxon>
        <taxon>Monochamini</taxon>
        <taxon>Molorchus</taxon>
    </lineage>
</organism>
<gene>
    <name evidence="6" type="ORF">NQ317_013768</name>
</gene>
<dbReference type="PANTHER" id="PTHR11610:SF173">
    <property type="entry name" value="LIPASE DOMAIN-CONTAINING PROTEIN-RELATED"/>
    <property type="match status" value="1"/>
</dbReference>
<reference evidence="6" key="1">
    <citation type="journal article" date="2023" name="Insect Mol. Biol.">
        <title>Genome sequencing provides insights into the evolution of gene families encoding plant cell wall-degrading enzymes in longhorned beetles.</title>
        <authorList>
            <person name="Shin N.R."/>
            <person name="Okamura Y."/>
            <person name="Kirsch R."/>
            <person name="Pauchet Y."/>
        </authorList>
    </citation>
    <scope>NUCLEOTIDE SEQUENCE</scope>
    <source>
        <strain evidence="6">MMC_N1</strain>
    </source>
</reference>
<dbReference type="Proteomes" id="UP001162164">
    <property type="component" value="Unassembled WGS sequence"/>
</dbReference>
<accession>A0ABQ9JR70</accession>
<evidence type="ECO:0000256" key="1">
    <source>
        <dbReference type="ARBA" id="ARBA00004613"/>
    </source>
</evidence>
<comment type="similarity">
    <text evidence="2 4">Belongs to the AB hydrolase superfamily. Lipase family.</text>
</comment>